<dbReference type="AlphaFoldDB" id="A0A6A4H7I2"/>
<sequence>RPEAVQWWSRNAKTMTWIPPENVLGDDFDSYWWRWWSVINPDWREYDGEGRIVVGGDGNGAWANFNCPGQCGMLTVLNCLSWWWSVLGSGEEQQSLWNAGLKDVAWVVGELIAENWWVSCFIGQG</sequence>
<proteinExistence type="predicted"/>
<organism evidence="1 2">
    <name type="scientific">Gymnopus androsaceus JB14</name>
    <dbReference type="NCBI Taxonomy" id="1447944"/>
    <lineage>
        <taxon>Eukaryota</taxon>
        <taxon>Fungi</taxon>
        <taxon>Dikarya</taxon>
        <taxon>Basidiomycota</taxon>
        <taxon>Agaricomycotina</taxon>
        <taxon>Agaricomycetes</taxon>
        <taxon>Agaricomycetidae</taxon>
        <taxon>Agaricales</taxon>
        <taxon>Marasmiineae</taxon>
        <taxon>Omphalotaceae</taxon>
        <taxon>Gymnopus</taxon>
    </lineage>
</organism>
<keyword evidence="2" id="KW-1185">Reference proteome</keyword>
<protein>
    <submittedName>
        <fullName evidence="1">Uncharacterized protein</fullName>
    </submittedName>
</protein>
<name>A0A6A4H7I2_9AGAR</name>
<gene>
    <name evidence="1" type="ORF">BT96DRAFT_829434</name>
</gene>
<dbReference type="EMBL" id="ML769576">
    <property type="protein sequence ID" value="KAE9393294.1"/>
    <property type="molecule type" value="Genomic_DNA"/>
</dbReference>
<evidence type="ECO:0000313" key="2">
    <source>
        <dbReference type="Proteomes" id="UP000799118"/>
    </source>
</evidence>
<feature type="non-terminal residue" evidence="1">
    <location>
        <position position="1"/>
    </location>
</feature>
<dbReference type="Proteomes" id="UP000799118">
    <property type="component" value="Unassembled WGS sequence"/>
</dbReference>
<dbReference type="OrthoDB" id="2803783at2759"/>
<evidence type="ECO:0000313" key="1">
    <source>
        <dbReference type="EMBL" id="KAE9393294.1"/>
    </source>
</evidence>
<reference evidence="1" key="1">
    <citation type="journal article" date="2019" name="Environ. Microbiol.">
        <title>Fungal ecological strategies reflected in gene transcription - a case study of two litter decomposers.</title>
        <authorList>
            <person name="Barbi F."/>
            <person name="Kohler A."/>
            <person name="Barry K."/>
            <person name="Baskaran P."/>
            <person name="Daum C."/>
            <person name="Fauchery L."/>
            <person name="Ihrmark K."/>
            <person name="Kuo A."/>
            <person name="LaButti K."/>
            <person name="Lipzen A."/>
            <person name="Morin E."/>
            <person name="Grigoriev I.V."/>
            <person name="Henrissat B."/>
            <person name="Lindahl B."/>
            <person name="Martin F."/>
        </authorList>
    </citation>
    <scope>NUCLEOTIDE SEQUENCE</scope>
    <source>
        <strain evidence="1">JB14</strain>
    </source>
</reference>
<accession>A0A6A4H7I2</accession>